<sequence>MSCYNYPTGPSSTVTSGATTTTPQRINYNNASNVNGGGGSGVNLTNTLTGNANSVYNSFDVNNISSSNQLGLTNPVRSSSRHSHRSTRTDRSYHVPTMSSGSGLIVSQSINGGIANGLISSGSPYDGLIQNTDDRLSIKLNSTLTRSGFGGTPSGSGLNLTGSNQFQQQQPQHPAHRVNSSNHLSHSQPHHNNHSSSHHPVSLAGQQSSSSRHRHHYLSHHNQNHHHTDESIEVSIMPGDDPWADNTTAITGNTSDRSVSIDVDLNKLGKPGYNLSVTNSFRNSSVHHNLNNGDSSNNLWNSSDWSTKCSIWCGPFTLGLLSLCAFISPLVMVILPQIETLEWKVKECGPECDGTLISCLFKLALLSILSYITFFSSPRSSLPRIDVYRALLMTLLTFLMVAYWVFYIEKIWDRRFSDYELTYQSIVQFSVSIVDVLLWIHFAAVVMLKIKPNESVFIVKVTRSPDGEARSYTLGELSIQRAAVVVLEKYYTDFTIYNPYLELAPRRVRGKSLRGINSLGPRSTLKFYDIDGISSNANGMIGNGGITGEHQVNGNESVVGAPIGPGGNTIGLPGT</sequence>
<accession>T1KVZ2</accession>
<organism evidence="9 10">
    <name type="scientific">Tetranychus urticae</name>
    <name type="common">Two-spotted spider mite</name>
    <dbReference type="NCBI Taxonomy" id="32264"/>
    <lineage>
        <taxon>Eukaryota</taxon>
        <taxon>Metazoa</taxon>
        <taxon>Ecdysozoa</taxon>
        <taxon>Arthropoda</taxon>
        <taxon>Chelicerata</taxon>
        <taxon>Arachnida</taxon>
        <taxon>Acari</taxon>
        <taxon>Acariformes</taxon>
        <taxon>Trombidiformes</taxon>
        <taxon>Prostigmata</taxon>
        <taxon>Eleutherengona</taxon>
        <taxon>Raphignathae</taxon>
        <taxon>Tetranychoidea</taxon>
        <taxon>Tetranychidae</taxon>
        <taxon>Tetranychus</taxon>
    </lineage>
</organism>
<keyword evidence="5 8" id="KW-0472">Membrane</keyword>
<feature type="region of interest" description="Disordered" evidence="7">
    <location>
        <begin position="66"/>
        <end position="96"/>
    </location>
</feature>
<keyword evidence="2" id="KW-1003">Cell membrane</keyword>
<keyword evidence="4 8" id="KW-1133">Transmembrane helix</keyword>
<evidence type="ECO:0008006" key="11">
    <source>
        <dbReference type="Google" id="ProtNLM"/>
    </source>
</evidence>
<feature type="region of interest" description="Disordered" evidence="7">
    <location>
        <begin position="146"/>
        <end position="229"/>
    </location>
</feature>
<keyword evidence="10" id="KW-1185">Reference proteome</keyword>
<dbReference type="Proteomes" id="UP000015104">
    <property type="component" value="Unassembled WGS sequence"/>
</dbReference>
<dbReference type="InterPro" id="IPR009539">
    <property type="entry name" value="VANGL"/>
</dbReference>
<feature type="compositionally biased region" description="Basic residues" evidence="7">
    <location>
        <begin position="211"/>
        <end position="225"/>
    </location>
</feature>
<evidence type="ECO:0000256" key="3">
    <source>
        <dbReference type="ARBA" id="ARBA00022692"/>
    </source>
</evidence>
<dbReference type="GO" id="GO:0005886">
    <property type="term" value="C:plasma membrane"/>
    <property type="evidence" value="ECO:0007669"/>
    <property type="project" value="UniProtKB-SubCell"/>
</dbReference>
<dbReference type="AlphaFoldDB" id="T1KVZ2"/>
<evidence type="ECO:0000256" key="7">
    <source>
        <dbReference type="SAM" id="MobiDB-lite"/>
    </source>
</evidence>
<dbReference type="STRING" id="32264.T1KVZ2"/>
<proteinExistence type="inferred from homology"/>
<feature type="transmembrane region" description="Helical" evidence="8">
    <location>
        <begin position="387"/>
        <end position="406"/>
    </location>
</feature>
<feature type="region of interest" description="Disordered" evidence="7">
    <location>
        <begin position="1"/>
        <end position="23"/>
    </location>
</feature>
<reference evidence="9" key="2">
    <citation type="submission" date="2015-06" db="UniProtKB">
        <authorList>
            <consortium name="EnsemblMetazoa"/>
        </authorList>
    </citation>
    <scope>IDENTIFICATION</scope>
</reference>
<evidence type="ECO:0000256" key="5">
    <source>
        <dbReference type="ARBA" id="ARBA00023136"/>
    </source>
</evidence>
<dbReference type="PANTHER" id="PTHR20886">
    <property type="entry name" value="VANG-LIKE PROTEIN"/>
    <property type="match status" value="1"/>
</dbReference>
<feature type="transmembrane region" description="Helical" evidence="8">
    <location>
        <begin position="426"/>
        <end position="448"/>
    </location>
</feature>
<evidence type="ECO:0000256" key="1">
    <source>
        <dbReference type="ARBA" id="ARBA00004651"/>
    </source>
</evidence>
<dbReference type="eggNOG" id="KOG3814">
    <property type="taxonomic scope" value="Eukaryota"/>
</dbReference>
<keyword evidence="3 8" id="KW-0812">Transmembrane</keyword>
<feature type="compositionally biased region" description="Basic residues" evidence="7">
    <location>
        <begin position="188"/>
        <end position="197"/>
    </location>
</feature>
<feature type="transmembrane region" description="Helical" evidence="8">
    <location>
        <begin position="311"/>
        <end position="335"/>
    </location>
</feature>
<comment type="similarity">
    <text evidence="6">Belongs to the Vang family.</text>
</comment>
<dbReference type="HOGENOM" id="CLU_474386_0_0_1"/>
<protein>
    <recommendedName>
        <fullName evidence="11">Vang-like protein</fullName>
    </recommendedName>
</protein>
<evidence type="ECO:0000256" key="8">
    <source>
        <dbReference type="SAM" id="Phobius"/>
    </source>
</evidence>
<name>T1KVZ2_TETUR</name>
<feature type="compositionally biased region" description="Polar residues" evidence="7">
    <location>
        <begin position="245"/>
        <end position="254"/>
    </location>
</feature>
<evidence type="ECO:0000256" key="2">
    <source>
        <dbReference type="ARBA" id="ARBA00022475"/>
    </source>
</evidence>
<feature type="compositionally biased region" description="Polar residues" evidence="7">
    <location>
        <begin position="66"/>
        <end position="76"/>
    </location>
</feature>
<feature type="compositionally biased region" description="Polar residues" evidence="7">
    <location>
        <begin position="155"/>
        <end position="164"/>
    </location>
</feature>
<dbReference type="EMBL" id="CAEY01000617">
    <property type="status" value="NOT_ANNOTATED_CDS"/>
    <property type="molecule type" value="Genomic_DNA"/>
</dbReference>
<feature type="transmembrane region" description="Helical" evidence="8">
    <location>
        <begin position="355"/>
        <end position="375"/>
    </location>
</feature>
<feature type="region of interest" description="Disordered" evidence="7">
    <location>
        <begin position="235"/>
        <end position="254"/>
    </location>
</feature>
<feature type="compositionally biased region" description="Low complexity" evidence="7">
    <location>
        <begin position="7"/>
        <end position="23"/>
    </location>
</feature>
<reference evidence="10" key="1">
    <citation type="submission" date="2011-08" db="EMBL/GenBank/DDBJ databases">
        <authorList>
            <person name="Rombauts S."/>
        </authorList>
    </citation>
    <scope>NUCLEOTIDE SEQUENCE</scope>
    <source>
        <strain evidence="10">London</strain>
    </source>
</reference>
<evidence type="ECO:0000313" key="10">
    <source>
        <dbReference type="Proteomes" id="UP000015104"/>
    </source>
</evidence>
<dbReference type="Pfam" id="PF06638">
    <property type="entry name" value="Strabismus"/>
    <property type="match status" value="1"/>
</dbReference>
<evidence type="ECO:0000256" key="6">
    <source>
        <dbReference type="ARBA" id="ARBA00025718"/>
    </source>
</evidence>
<comment type="subcellular location">
    <subcellularLocation>
        <location evidence="1">Cell membrane</location>
        <topology evidence="1">Multi-pass membrane protein</topology>
    </subcellularLocation>
</comment>
<evidence type="ECO:0000256" key="4">
    <source>
        <dbReference type="ARBA" id="ARBA00022989"/>
    </source>
</evidence>
<evidence type="ECO:0000313" key="9">
    <source>
        <dbReference type="EnsemblMetazoa" id="tetur23g02380.1"/>
    </source>
</evidence>
<dbReference type="EnsemblMetazoa" id="tetur23g02380.1">
    <property type="protein sequence ID" value="tetur23g02380.1"/>
    <property type="gene ID" value="tetur23g02380"/>
</dbReference>